<keyword evidence="12 15" id="KW-0503">Monooxygenase</keyword>
<dbReference type="InterPro" id="IPR017972">
    <property type="entry name" value="Cyt_P450_CS"/>
</dbReference>
<evidence type="ECO:0000256" key="11">
    <source>
        <dbReference type="ARBA" id="ARBA00023004"/>
    </source>
</evidence>
<keyword evidence="7 14" id="KW-0479">Metal-binding</keyword>
<keyword evidence="13" id="KW-0472">Membrane</keyword>
<evidence type="ECO:0000256" key="3">
    <source>
        <dbReference type="ARBA" id="ARBA00004174"/>
    </source>
</evidence>
<evidence type="ECO:0000256" key="2">
    <source>
        <dbReference type="ARBA" id="ARBA00003690"/>
    </source>
</evidence>
<evidence type="ECO:0000256" key="5">
    <source>
        <dbReference type="ARBA" id="ARBA00010617"/>
    </source>
</evidence>
<dbReference type="InterPro" id="IPR002401">
    <property type="entry name" value="Cyt_P450_E_grp-I"/>
</dbReference>
<evidence type="ECO:0000256" key="13">
    <source>
        <dbReference type="ARBA" id="ARBA00023136"/>
    </source>
</evidence>
<dbReference type="Gene3D" id="1.10.630.10">
    <property type="entry name" value="Cytochrome P450"/>
    <property type="match status" value="1"/>
</dbReference>
<dbReference type="EMBL" id="GFDF01000598">
    <property type="protein sequence ID" value="JAV13486.1"/>
    <property type="molecule type" value="Transcribed_RNA"/>
</dbReference>
<dbReference type="PRINTS" id="PR00463">
    <property type="entry name" value="EP450I"/>
</dbReference>
<comment type="cofactor">
    <cofactor evidence="1 14">
        <name>heme</name>
        <dbReference type="ChEBI" id="CHEBI:30413"/>
    </cofactor>
</comment>
<organism evidence="16">
    <name type="scientific">Nyssomyia neivai</name>
    <dbReference type="NCBI Taxonomy" id="330878"/>
    <lineage>
        <taxon>Eukaryota</taxon>
        <taxon>Metazoa</taxon>
        <taxon>Ecdysozoa</taxon>
        <taxon>Arthropoda</taxon>
        <taxon>Hexapoda</taxon>
        <taxon>Insecta</taxon>
        <taxon>Pterygota</taxon>
        <taxon>Neoptera</taxon>
        <taxon>Endopterygota</taxon>
        <taxon>Diptera</taxon>
        <taxon>Nematocera</taxon>
        <taxon>Psychodoidea</taxon>
        <taxon>Psychodidae</taxon>
        <taxon>Nyssomyia</taxon>
    </lineage>
</organism>
<keyword evidence="10 15" id="KW-0560">Oxidoreductase</keyword>
<comment type="similarity">
    <text evidence="5 15">Belongs to the cytochrome P450 family.</text>
</comment>
<dbReference type="PROSITE" id="PS00086">
    <property type="entry name" value="CYTOCHROME_P450"/>
    <property type="match status" value="1"/>
</dbReference>
<dbReference type="GO" id="GO:0004497">
    <property type="term" value="F:monooxygenase activity"/>
    <property type="evidence" value="ECO:0007669"/>
    <property type="project" value="UniProtKB-KW"/>
</dbReference>
<comment type="subcellular location">
    <subcellularLocation>
        <location evidence="4">Endoplasmic reticulum membrane</location>
        <topology evidence="4">Peripheral membrane protein</topology>
    </subcellularLocation>
    <subcellularLocation>
        <location evidence="3">Microsome membrane</location>
        <topology evidence="3">Peripheral membrane protein</topology>
    </subcellularLocation>
</comment>
<evidence type="ECO:0000256" key="8">
    <source>
        <dbReference type="ARBA" id="ARBA00022824"/>
    </source>
</evidence>
<accession>A0A1L8E499</accession>
<dbReference type="GO" id="GO:0005789">
    <property type="term" value="C:endoplasmic reticulum membrane"/>
    <property type="evidence" value="ECO:0007669"/>
    <property type="project" value="UniProtKB-SubCell"/>
</dbReference>
<keyword evidence="9" id="KW-0492">Microsome</keyword>
<evidence type="ECO:0000256" key="15">
    <source>
        <dbReference type="RuleBase" id="RU000461"/>
    </source>
</evidence>
<evidence type="ECO:0000256" key="1">
    <source>
        <dbReference type="ARBA" id="ARBA00001971"/>
    </source>
</evidence>
<evidence type="ECO:0000256" key="7">
    <source>
        <dbReference type="ARBA" id="ARBA00022723"/>
    </source>
</evidence>
<dbReference type="AlphaFoldDB" id="A0A1L8E499"/>
<evidence type="ECO:0000313" key="16">
    <source>
        <dbReference type="EMBL" id="JAV13486.1"/>
    </source>
</evidence>
<keyword evidence="11 14" id="KW-0408">Iron</keyword>
<sequence length="532" mass="61845">MITEFLILGILAVLIYQFYRLGTKNENFFVERGLKFKKPVFLIGNYLPIFMRKTSLFEYARDINKDFPNEKIIGHFDFRRPVAVLLDPELAKQVSVKDFENFANHAEIFSEAFDPDFGNSLIALKDQKWKDMRSTLSPAFTGSKMRLMCDFIVETCEQMVDFLKLESEIKGPQTFDAKELLSRVTLDVIGTCAFGVKVNSFKDTNNAFFVTAKKLVNFRSAILQFKFLFLMMCPKVMEFLNIKLFDTTSKKFLKDIVLNAMKVREEKKIIRPDMVHLLMEAKKGTLARTNVEKDSAGFATVEESPIESTTSPKTNWTDTELIAQCFVFFVAGYEGVSNAANFMLYEVMVNPDIQEKLYEEISGFHNNLEGKSLNYEYMKKLKYVDMFTAEFLRKFTQPFLDRVCTRDCTLKYDGDKEYTFKKGDLLWIPTGYYHHNPEFFPDPEKTNPERFSDENKHLIKPFTYAPFGLGPRNCIASRFALMELKTILYYVVLNFHLEPTKETQIPLKFAKGFIGPVTEKKVYIKFRPREDK</sequence>
<dbReference type="InterPro" id="IPR001128">
    <property type="entry name" value="Cyt_P450"/>
</dbReference>
<dbReference type="GO" id="GO:0020037">
    <property type="term" value="F:heme binding"/>
    <property type="evidence" value="ECO:0007669"/>
    <property type="project" value="InterPro"/>
</dbReference>
<dbReference type="GO" id="GO:0016705">
    <property type="term" value="F:oxidoreductase activity, acting on paired donors, with incorporation or reduction of molecular oxygen"/>
    <property type="evidence" value="ECO:0007669"/>
    <property type="project" value="InterPro"/>
</dbReference>
<dbReference type="GO" id="GO:0005506">
    <property type="term" value="F:iron ion binding"/>
    <property type="evidence" value="ECO:0007669"/>
    <property type="project" value="InterPro"/>
</dbReference>
<dbReference type="InterPro" id="IPR036396">
    <property type="entry name" value="Cyt_P450_sf"/>
</dbReference>
<evidence type="ECO:0000256" key="6">
    <source>
        <dbReference type="ARBA" id="ARBA00022617"/>
    </source>
</evidence>
<dbReference type="FunFam" id="1.10.630.10:FF:000042">
    <property type="entry name" value="Cytochrome P450"/>
    <property type="match status" value="1"/>
</dbReference>
<evidence type="ECO:0000256" key="9">
    <source>
        <dbReference type="ARBA" id="ARBA00022848"/>
    </source>
</evidence>
<dbReference type="Pfam" id="PF00067">
    <property type="entry name" value="p450"/>
    <property type="match status" value="1"/>
</dbReference>
<dbReference type="PANTHER" id="PTHR24292">
    <property type="entry name" value="CYTOCHROME P450"/>
    <property type="match status" value="1"/>
</dbReference>
<proteinExistence type="inferred from homology"/>
<comment type="function">
    <text evidence="2">May be involved in the metabolism of insect hormones and in the breakdown of synthetic insecticides.</text>
</comment>
<feature type="binding site" description="axial binding residue" evidence="14">
    <location>
        <position position="474"/>
    </location>
    <ligand>
        <name>heme</name>
        <dbReference type="ChEBI" id="CHEBI:30413"/>
    </ligand>
    <ligandPart>
        <name>Fe</name>
        <dbReference type="ChEBI" id="CHEBI:18248"/>
    </ligandPart>
</feature>
<name>A0A1L8E499_9DIPT</name>
<keyword evidence="6 14" id="KW-0349">Heme</keyword>
<dbReference type="CDD" id="cd11056">
    <property type="entry name" value="CYP6-like"/>
    <property type="match status" value="1"/>
</dbReference>
<dbReference type="SUPFAM" id="SSF48264">
    <property type="entry name" value="Cytochrome P450"/>
    <property type="match status" value="1"/>
</dbReference>
<evidence type="ECO:0000256" key="10">
    <source>
        <dbReference type="ARBA" id="ARBA00023002"/>
    </source>
</evidence>
<evidence type="ECO:0000256" key="12">
    <source>
        <dbReference type="ARBA" id="ARBA00023033"/>
    </source>
</evidence>
<protein>
    <submittedName>
        <fullName evidence="16">Putative cytochrome</fullName>
    </submittedName>
</protein>
<dbReference type="InterPro" id="IPR050476">
    <property type="entry name" value="Insect_CytP450_Detox"/>
</dbReference>
<reference evidence="16" key="1">
    <citation type="submission" date="2016-12" db="EMBL/GenBank/DDBJ databases">
        <title>An insight into the sialome and mialome of the sand fly, Nyssomyia neivai.</title>
        <authorList>
            <person name="Sebastian V."/>
            <person name="Goulart T.M."/>
            <person name="Oliveira W."/>
            <person name="Calvo E."/>
            <person name="Oliveira L.F."/>
            <person name="Pinto M.C."/>
            <person name="Rosselino A.M."/>
            <person name="Ribeiro J.M."/>
        </authorList>
    </citation>
    <scope>NUCLEOTIDE SEQUENCE</scope>
</reference>
<dbReference type="PANTHER" id="PTHR24292:SF54">
    <property type="entry name" value="CYP9F3-RELATED"/>
    <property type="match status" value="1"/>
</dbReference>
<evidence type="ECO:0000256" key="14">
    <source>
        <dbReference type="PIRSR" id="PIRSR602401-1"/>
    </source>
</evidence>
<keyword evidence="8" id="KW-0256">Endoplasmic reticulum</keyword>
<evidence type="ECO:0000256" key="4">
    <source>
        <dbReference type="ARBA" id="ARBA00004406"/>
    </source>
</evidence>